<evidence type="ECO:0000256" key="3">
    <source>
        <dbReference type="ARBA" id="ARBA00023002"/>
    </source>
</evidence>
<reference evidence="7 8" key="1">
    <citation type="submission" date="2016-03" db="EMBL/GenBank/DDBJ databases">
        <title>Comparative genomics of Pseudogymnoascus destructans, the fungus causing white-nose syndrome of bats.</title>
        <authorList>
            <person name="Palmer J.M."/>
            <person name="Drees K.P."/>
            <person name="Foster J.T."/>
            <person name="Lindner D.L."/>
        </authorList>
    </citation>
    <scope>NUCLEOTIDE SEQUENCE [LARGE SCALE GENOMIC DNA]</scope>
    <source>
        <strain evidence="7 8">UAMH 10579</strain>
    </source>
</reference>
<evidence type="ECO:0000256" key="5">
    <source>
        <dbReference type="RuleBase" id="RU003345"/>
    </source>
</evidence>
<dbReference type="EMBL" id="KV460219">
    <property type="protein sequence ID" value="OBT97903.1"/>
    <property type="molecule type" value="Genomic_DNA"/>
</dbReference>
<dbReference type="GO" id="GO:0009450">
    <property type="term" value="P:gamma-aminobutyric acid catabolic process"/>
    <property type="evidence" value="ECO:0007669"/>
    <property type="project" value="TreeGrafter"/>
</dbReference>
<dbReference type="InterPro" id="IPR016161">
    <property type="entry name" value="Ald_DH/histidinol_DH"/>
</dbReference>
<feature type="domain" description="Aldehyde dehydrogenase" evidence="6">
    <location>
        <begin position="23"/>
        <end position="468"/>
    </location>
</feature>
<dbReference type="RefSeq" id="XP_018131636.1">
    <property type="nucleotide sequence ID" value="XM_018273436.2"/>
</dbReference>
<keyword evidence="3 5" id="KW-0560">Oxidoreductase</keyword>
<dbReference type="SUPFAM" id="SSF53720">
    <property type="entry name" value="ALDH-like"/>
    <property type="match status" value="1"/>
</dbReference>
<evidence type="ECO:0000256" key="1">
    <source>
        <dbReference type="ARBA" id="ARBA00009986"/>
    </source>
</evidence>
<protein>
    <recommendedName>
        <fullName evidence="6">Aldehyde dehydrogenase domain-containing protein</fullName>
    </recommendedName>
</protein>
<dbReference type="InterPro" id="IPR016162">
    <property type="entry name" value="Ald_DH_N"/>
</dbReference>
<evidence type="ECO:0000256" key="4">
    <source>
        <dbReference type="PROSITE-ProRule" id="PRU10007"/>
    </source>
</evidence>
<dbReference type="InterPro" id="IPR050740">
    <property type="entry name" value="Aldehyde_DH_Superfamily"/>
</dbReference>
<proteinExistence type="inferred from homology"/>
<dbReference type="Proteomes" id="UP000091956">
    <property type="component" value="Unassembled WGS sequence"/>
</dbReference>
<dbReference type="AlphaFoldDB" id="A0A1B8GPY5"/>
<evidence type="ECO:0000256" key="2">
    <source>
        <dbReference type="ARBA" id="ARBA00022857"/>
    </source>
</evidence>
<gene>
    <name evidence="7" type="ORF">VE01_03957</name>
</gene>
<dbReference type="CDD" id="cd07105">
    <property type="entry name" value="ALDH_SaliADH"/>
    <property type="match status" value="1"/>
</dbReference>
<dbReference type="PROSITE" id="PS00687">
    <property type="entry name" value="ALDEHYDE_DEHYDR_GLU"/>
    <property type="match status" value="1"/>
</dbReference>
<dbReference type="InterPro" id="IPR029510">
    <property type="entry name" value="Ald_DH_CS_GLU"/>
</dbReference>
<evidence type="ECO:0000313" key="7">
    <source>
        <dbReference type="EMBL" id="OBT97903.1"/>
    </source>
</evidence>
<keyword evidence="2" id="KW-0521">NADP</keyword>
<dbReference type="PANTHER" id="PTHR43353:SF6">
    <property type="entry name" value="CYTOPLASMIC ALDEHYDE DEHYDROGENASE (EUROFUNG)"/>
    <property type="match status" value="1"/>
</dbReference>
<dbReference type="Gene3D" id="3.40.309.10">
    <property type="entry name" value="Aldehyde Dehydrogenase, Chain A, domain 2"/>
    <property type="match status" value="1"/>
</dbReference>
<name>A0A1B8GPY5_9PEZI</name>
<dbReference type="Pfam" id="PF00171">
    <property type="entry name" value="Aldedh"/>
    <property type="match status" value="1"/>
</dbReference>
<dbReference type="FunFam" id="3.40.605.10:FF:000012">
    <property type="entry name" value="NAD-dependent succinate-semialdehyde dehydrogenase"/>
    <property type="match status" value="1"/>
</dbReference>
<sequence>MSSSDQIHTVPAYINGAELPLSSTFDVNSPSTNTLIHRSASATVADALSAVTAAQAAFPAWRDLPPAAKRDIFLKTAEIFKSRAEELTKYMVDETGADAGWAGFNIHLTTDLLIDVAGRISSVKGDFPTTSDPGTSAIIYKEPFGVILGIAPWNAPYILGVRAIANALAVGNTAILKAPEISPRCTWAIVSCFHAAGLPAGVLNSLAHDTASAPAVTQALITDPRIRKINFTGSTAVGRIIAEQAGRALKPVLLELGGKAPAIVWSDADLDLAATECAKGAFMHTGQICMSTEKILVHRSVAKVFGERLKVKVGEMFGVGCLVNRMGVEKNVRLVKDAVGKGAAVMVGALGGEDGAKMSPIVLGGVTEEMDVYKTESFGPTVSVIEVDTEEEALRIANDTEYGLSASVFTEDLRTGLRFARGIESGAVHINGMTVHDESALPHGGWKSSGYGRFGSGGMEEWVQTKTVTFKN</sequence>
<keyword evidence="8" id="KW-1185">Reference proteome</keyword>
<reference evidence="8" key="2">
    <citation type="journal article" date="2018" name="Nat. Commun.">
        <title>Extreme sensitivity to ultraviolet light in the fungal pathogen causing white-nose syndrome of bats.</title>
        <authorList>
            <person name="Palmer J.M."/>
            <person name="Drees K.P."/>
            <person name="Foster J.T."/>
            <person name="Lindner D.L."/>
        </authorList>
    </citation>
    <scope>NUCLEOTIDE SEQUENCE [LARGE SCALE GENOMIC DNA]</scope>
    <source>
        <strain evidence="8">UAMH 10579</strain>
    </source>
</reference>
<evidence type="ECO:0000313" key="8">
    <source>
        <dbReference type="Proteomes" id="UP000091956"/>
    </source>
</evidence>
<feature type="active site" evidence="4">
    <location>
        <position position="255"/>
    </location>
</feature>
<dbReference type="InterPro" id="IPR015590">
    <property type="entry name" value="Aldehyde_DH_dom"/>
</dbReference>
<dbReference type="Gene3D" id="3.40.605.10">
    <property type="entry name" value="Aldehyde Dehydrogenase, Chain A, domain 1"/>
    <property type="match status" value="1"/>
</dbReference>
<organism evidence="7 8">
    <name type="scientific">Pseudogymnoascus verrucosus</name>
    <dbReference type="NCBI Taxonomy" id="342668"/>
    <lineage>
        <taxon>Eukaryota</taxon>
        <taxon>Fungi</taxon>
        <taxon>Dikarya</taxon>
        <taxon>Ascomycota</taxon>
        <taxon>Pezizomycotina</taxon>
        <taxon>Leotiomycetes</taxon>
        <taxon>Thelebolales</taxon>
        <taxon>Thelebolaceae</taxon>
        <taxon>Pseudogymnoascus</taxon>
    </lineage>
</organism>
<evidence type="ECO:0000259" key="6">
    <source>
        <dbReference type="Pfam" id="PF00171"/>
    </source>
</evidence>
<comment type="similarity">
    <text evidence="1 5">Belongs to the aldehyde dehydrogenase family.</text>
</comment>
<dbReference type="GO" id="GO:0004777">
    <property type="term" value="F:succinate-semialdehyde dehydrogenase (NAD+) activity"/>
    <property type="evidence" value="ECO:0007669"/>
    <property type="project" value="TreeGrafter"/>
</dbReference>
<dbReference type="OrthoDB" id="310895at2759"/>
<accession>A0A1B8GPY5</accession>
<dbReference type="PANTHER" id="PTHR43353">
    <property type="entry name" value="SUCCINATE-SEMIALDEHYDE DEHYDROGENASE, MITOCHONDRIAL"/>
    <property type="match status" value="1"/>
</dbReference>
<dbReference type="STRING" id="342668.A0A1B8GPY5"/>
<dbReference type="InterPro" id="IPR016163">
    <property type="entry name" value="Ald_DH_C"/>
</dbReference>
<dbReference type="GeneID" id="28837343"/>